<feature type="compositionally biased region" description="Basic and acidic residues" evidence="1">
    <location>
        <begin position="210"/>
        <end position="229"/>
    </location>
</feature>
<dbReference type="Proteomes" id="UP001558613">
    <property type="component" value="Unassembled WGS sequence"/>
</dbReference>
<feature type="compositionally biased region" description="Polar residues" evidence="1">
    <location>
        <begin position="100"/>
        <end position="110"/>
    </location>
</feature>
<evidence type="ECO:0000313" key="3">
    <source>
        <dbReference type="EMBL" id="KAL1265937.1"/>
    </source>
</evidence>
<accession>A0ABR3MMS7</accession>
<organism evidence="3 4">
    <name type="scientific">Cirrhinus molitorella</name>
    <name type="common">mud carp</name>
    <dbReference type="NCBI Taxonomy" id="172907"/>
    <lineage>
        <taxon>Eukaryota</taxon>
        <taxon>Metazoa</taxon>
        <taxon>Chordata</taxon>
        <taxon>Craniata</taxon>
        <taxon>Vertebrata</taxon>
        <taxon>Euteleostomi</taxon>
        <taxon>Actinopterygii</taxon>
        <taxon>Neopterygii</taxon>
        <taxon>Teleostei</taxon>
        <taxon>Ostariophysi</taxon>
        <taxon>Cypriniformes</taxon>
        <taxon>Cyprinidae</taxon>
        <taxon>Labeoninae</taxon>
        <taxon>Labeonini</taxon>
        <taxon>Cirrhinus</taxon>
    </lineage>
</organism>
<evidence type="ECO:0000256" key="2">
    <source>
        <dbReference type="SAM" id="SignalP"/>
    </source>
</evidence>
<dbReference type="EMBL" id="JAYMGO010000011">
    <property type="protein sequence ID" value="KAL1265937.1"/>
    <property type="molecule type" value="Genomic_DNA"/>
</dbReference>
<keyword evidence="4" id="KW-1185">Reference proteome</keyword>
<feature type="signal peptide" evidence="2">
    <location>
        <begin position="1"/>
        <end position="22"/>
    </location>
</feature>
<feature type="region of interest" description="Disordered" evidence="1">
    <location>
        <begin position="209"/>
        <end position="251"/>
    </location>
</feature>
<gene>
    <name evidence="3" type="ORF">QQF64_003964</name>
</gene>
<reference evidence="3 4" key="1">
    <citation type="submission" date="2023-09" db="EMBL/GenBank/DDBJ databases">
        <authorList>
            <person name="Wang M."/>
        </authorList>
    </citation>
    <scope>NUCLEOTIDE SEQUENCE [LARGE SCALE GENOMIC DNA]</scope>
    <source>
        <strain evidence="3">GT-2023</strain>
        <tissue evidence="3">Liver</tissue>
    </source>
</reference>
<protein>
    <submittedName>
        <fullName evidence="3">Uncharacterized protein</fullName>
    </submittedName>
</protein>
<comment type="caution">
    <text evidence="3">The sequence shown here is derived from an EMBL/GenBank/DDBJ whole genome shotgun (WGS) entry which is preliminary data.</text>
</comment>
<evidence type="ECO:0000313" key="4">
    <source>
        <dbReference type="Proteomes" id="UP001558613"/>
    </source>
</evidence>
<sequence length="289" mass="32008">MSQLPCTKVFLAVCVLPHSTFVLTPCTSSLLPGLPSSPSFSPQSLHRLTSGQEPLPLPSHTQMAQIVCQPVHCGGQGLQVRASCHMLLNQGRAKTFLSQTPPAVSANTAGTRAKASRAVPPHTETLSDRKMTQAARVPDIKLQKPRPTSLAETKYTPPSRVKLPLHSSLIHLTFIRTGEKRENANQISGVHNALAVPEQKSDRLSNLTRHAADRRREQERESCHRDMQPHSRGHIHNVELSGPSTSQRSPLHHKFQHKPFCHQHAEFCRASEFYIKPRMQKGTGESPCK</sequence>
<name>A0ABR3MMS7_9TELE</name>
<feature type="region of interest" description="Disordered" evidence="1">
    <location>
        <begin position="100"/>
        <end position="133"/>
    </location>
</feature>
<feature type="chain" id="PRO_5046265326" evidence="2">
    <location>
        <begin position="23"/>
        <end position="289"/>
    </location>
</feature>
<proteinExistence type="predicted"/>
<evidence type="ECO:0000256" key="1">
    <source>
        <dbReference type="SAM" id="MobiDB-lite"/>
    </source>
</evidence>
<keyword evidence="2" id="KW-0732">Signal</keyword>